<accession>A0A009QEV3</accession>
<evidence type="ECO:0000313" key="2">
    <source>
        <dbReference type="Proteomes" id="UP000021108"/>
    </source>
</evidence>
<gene>
    <name evidence="1" type="ORF">J506_1048</name>
</gene>
<dbReference type="AlphaFoldDB" id="A0A009QEV3"/>
<reference evidence="1 2" key="1">
    <citation type="submission" date="2014-02" db="EMBL/GenBank/DDBJ databases">
        <title>Comparative genomics and transcriptomics to identify genetic mechanisms underlying the emergence of carbapenem resistant Acinetobacter baumannii (CRAb).</title>
        <authorList>
            <person name="Harris A.D."/>
            <person name="Johnson K.J."/>
            <person name="George J."/>
            <person name="Shefchek K."/>
            <person name="Daugherty S.C."/>
            <person name="Parankush S."/>
            <person name="Sadzewicz L."/>
            <person name="Tallon L."/>
            <person name="Sengamalay N."/>
            <person name="Hazen T.H."/>
            <person name="Rasko D.A."/>
        </authorList>
    </citation>
    <scope>NUCLEOTIDE SEQUENCE [LARGE SCALE GENOMIC DNA]</scope>
    <source>
        <strain evidence="1 2">625974</strain>
    </source>
</reference>
<protein>
    <submittedName>
        <fullName evidence="1">Uncharacterized protein</fullName>
    </submittedName>
</protein>
<sequence length="38" mass="4153">MTHLNGLKNLNMPDLIERNTCSIQASLSLVALIVKSIT</sequence>
<organism evidence="1 2">
    <name type="scientific">Acinetobacter baumannii 625974</name>
    <dbReference type="NCBI Taxonomy" id="1310607"/>
    <lineage>
        <taxon>Bacteria</taxon>
        <taxon>Pseudomonadati</taxon>
        <taxon>Pseudomonadota</taxon>
        <taxon>Gammaproteobacteria</taxon>
        <taxon>Moraxellales</taxon>
        <taxon>Moraxellaceae</taxon>
        <taxon>Acinetobacter</taxon>
        <taxon>Acinetobacter calcoaceticus/baumannii complex</taxon>
    </lineage>
</organism>
<dbReference type="EMBL" id="JEXD01000005">
    <property type="protein sequence ID" value="EXC08857.1"/>
    <property type="molecule type" value="Genomic_DNA"/>
</dbReference>
<comment type="caution">
    <text evidence="1">The sequence shown here is derived from an EMBL/GenBank/DDBJ whole genome shotgun (WGS) entry which is preliminary data.</text>
</comment>
<dbReference type="Proteomes" id="UP000021108">
    <property type="component" value="Unassembled WGS sequence"/>
</dbReference>
<name>A0A009QEV3_ACIBA</name>
<proteinExistence type="predicted"/>
<evidence type="ECO:0000313" key="1">
    <source>
        <dbReference type="EMBL" id="EXC08857.1"/>
    </source>
</evidence>